<evidence type="ECO:0000256" key="3">
    <source>
        <dbReference type="ARBA" id="ARBA00023163"/>
    </source>
</evidence>
<dbReference type="InterPro" id="IPR036390">
    <property type="entry name" value="WH_DNA-bd_sf"/>
</dbReference>
<dbReference type="SMART" id="SM00345">
    <property type="entry name" value="HTH_GNTR"/>
    <property type="match status" value="1"/>
</dbReference>
<keyword evidence="3" id="KW-0804">Transcription</keyword>
<evidence type="ECO:0000313" key="5">
    <source>
        <dbReference type="EMBL" id="CCA87110.1"/>
    </source>
</evidence>
<feature type="domain" description="HTH gntR-type" evidence="4">
    <location>
        <begin position="42"/>
        <end position="109"/>
    </location>
</feature>
<dbReference type="EMBL" id="FR854092">
    <property type="protein sequence ID" value="CCA87110.1"/>
    <property type="molecule type" value="Genomic_DNA"/>
</dbReference>
<dbReference type="InterPro" id="IPR036388">
    <property type="entry name" value="WH-like_DNA-bd_sf"/>
</dbReference>
<evidence type="ECO:0000256" key="1">
    <source>
        <dbReference type="ARBA" id="ARBA00023015"/>
    </source>
</evidence>
<dbReference type="Gene3D" id="1.10.10.10">
    <property type="entry name" value="Winged helix-like DNA-binding domain superfamily/Winged helix DNA-binding domain"/>
    <property type="match status" value="1"/>
</dbReference>
<dbReference type="PROSITE" id="PS50949">
    <property type="entry name" value="HTH_GNTR"/>
    <property type="match status" value="1"/>
</dbReference>
<dbReference type="PRINTS" id="PR00035">
    <property type="entry name" value="HTHGNTR"/>
</dbReference>
<organism evidence="5">
    <name type="scientific">Ralstonia syzygii R24</name>
    <dbReference type="NCBI Taxonomy" id="907261"/>
    <lineage>
        <taxon>Bacteria</taxon>
        <taxon>Pseudomonadati</taxon>
        <taxon>Pseudomonadota</taxon>
        <taxon>Betaproteobacteria</taxon>
        <taxon>Burkholderiales</taxon>
        <taxon>Burkholderiaceae</taxon>
        <taxon>Ralstonia</taxon>
        <taxon>Ralstonia solanacearum species complex</taxon>
    </lineage>
</organism>
<dbReference type="AlphaFoldDB" id="G3AC36"/>
<dbReference type="Pfam" id="PF00392">
    <property type="entry name" value="GntR"/>
    <property type="match status" value="1"/>
</dbReference>
<dbReference type="RefSeq" id="WP_231649805.1">
    <property type="nucleotide sequence ID" value="NZ_CP115945.1"/>
</dbReference>
<sequence length="251" mass="28648">MPENGSLYRIMPQTSAVNVSETDNAVLPTRVRGQARAKIVRPTTVELVINAIRRQILSGELAPGEPLRQEALAEELGVSRLPIREAISRLEAEGMLNVVPHKGAYVCALSVSEIQETFEIRQRLEPWIFVEAIPRMTERDFETAERIVAAMDTAADSEWGHLNWQLHETLYTPAQREMTLAMLKRLHEKADRYFRLQVVNVPIRKQAHEEHMELIRISRDRNLARAEELLADHLRVAAEQIIGVVQKVLTR</sequence>
<reference evidence="5" key="2">
    <citation type="submission" date="2011-04" db="EMBL/GenBank/DDBJ databases">
        <authorList>
            <person name="Genoscope - CEA"/>
        </authorList>
    </citation>
    <scope>NUCLEOTIDE SEQUENCE</scope>
    <source>
        <strain evidence="5">R24</strain>
    </source>
</reference>
<dbReference type="InterPro" id="IPR000524">
    <property type="entry name" value="Tscrpt_reg_HTH_GntR"/>
</dbReference>
<dbReference type="InterPro" id="IPR008920">
    <property type="entry name" value="TF_FadR/GntR_C"/>
</dbReference>
<proteinExistence type="predicted"/>
<gene>
    <name evidence="5" type="ORF">RALSY_mp30427</name>
</gene>
<dbReference type="GO" id="GO:0003677">
    <property type="term" value="F:DNA binding"/>
    <property type="evidence" value="ECO:0007669"/>
    <property type="project" value="UniProtKB-KW"/>
</dbReference>
<dbReference type="Gene3D" id="1.20.120.530">
    <property type="entry name" value="GntR ligand-binding domain-like"/>
    <property type="match status" value="1"/>
</dbReference>
<keyword evidence="1" id="KW-0805">Transcription regulation</keyword>
<evidence type="ECO:0000256" key="2">
    <source>
        <dbReference type="ARBA" id="ARBA00023125"/>
    </source>
</evidence>
<dbReference type="InterPro" id="IPR011711">
    <property type="entry name" value="GntR_C"/>
</dbReference>
<name>G3AC36_9RALS</name>
<keyword evidence="2" id="KW-0238">DNA-binding</keyword>
<dbReference type="GO" id="GO:0003700">
    <property type="term" value="F:DNA-binding transcription factor activity"/>
    <property type="evidence" value="ECO:0007669"/>
    <property type="project" value="InterPro"/>
</dbReference>
<accession>G3AC36</accession>
<protein>
    <submittedName>
        <fullName evidence="5">Putative transcriptional regulator, GntR family</fullName>
    </submittedName>
</protein>
<dbReference type="PANTHER" id="PTHR43537:SF41">
    <property type="entry name" value="TRANSCRIPTIONAL REGULATORY PROTEIN"/>
    <property type="match status" value="1"/>
</dbReference>
<dbReference type="CDD" id="cd07377">
    <property type="entry name" value="WHTH_GntR"/>
    <property type="match status" value="1"/>
</dbReference>
<dbReference type="SUPFAM" id="SSF46785">
    <property type="entry name" value="Winged helix' DNA-binding domain"/>
    <property type="match status" value="1"/>
</dbReference>
<dbReference type="Pfam" id="PF07729">
    <property type="entry name" value="FCD"/>
    <property type="match status" value="1"/>
</dbReference>
<dbReference type="SMART" id="SM00895">
    <property type="entry name" value="FCD"/>
    <property type="match status" value="1"/>
</dbReference>
<evidence type="ECO:0000259" key="4">
    <source>
        <dbReference type="PROSITE" id="PS50949"/>
    </source>
</evidence>
<reference evidence="5" key="1">
    <citation type="journal article" date="2011" name="PLoS ONE">
        <title>Ralstonia syzygii, the Blood Disease Bacterium and some Asian R. solanacearum strains form a single genomic species despite divergent lifestyles.</title>
        <authorList>
            <person name="Remenant B."/>
            <person name="de Cambiaire J.C."/>
            <person name="Cellier G."/>
            <person name="Jacobs J.M."/>
            <person name="Mangenot S."/>
            <person name="Barbe V."/>
            <person name="Lajus A."/>
            <person name="Vallenet D."/>
            <person name="Medigue C."/>
            <person name="Fegan M."/>
            <person name="Allen C."/>
            <person name="Prior P."/>
        </authorList>
    </citation>
    <scope>NUCLEOTIDE SEQUENCE</scope>
    <source>
        <strain evidence="5">R24</strain>
    </source>
</reference>
<dbReference type="PANTHER" id="PTHR43537">
    <property type="entry name" value="TRANSCRIPTIONAL REGULATOR, GNTR FAMILY"/>
    <property type="match status" value="1"/>
</dbReference>
<dbReference type="SUPFAM" id="SSF48008">
    <property type="entry name" value="GntR ligand-binding domain-like"/>
    <property type="match status" value="1"/>
</dbReference>